<keyword evidence="3" id="KW-1185">Reference proteome</keyword>
<name>A0A210Q9C0_MIZYE</name>
<evidence type="ECO:0000313" key="3">
    <source>
        <dbReference type="Proteomes" id="UP000242188"/>
    </source>
</evidence>
<proteinExistence type="predicted"/>
<reference evidence="2 3" key="1">
    <citation type="journal article" date="2017" name="Nat. Ecol. Evol.">
        <title>Scallop genome provides insights into evolution of bilaterian karyotype and development.</title>
        <authorList>
            <person name="Wang S."/>
            <person name="Zhang J."/>
            <person name="Jiao W."/>
            <person name="Li J."/>
            <person name="Xun X."/>
            <person name="Sun Y."/>
            <person name="Guo X."/>
            <person name="Huan P."/>
            <person name="Dong B."/>
            <person name="Zhang L."/>
            <person name="Hu X."/>
            <person name="Sun X."/>
            <person name="Wang J."/>
            <person name="Zhao C."/>
            <person name="Wang Y."/>
            <person name="Wang D."/>
            <person name="Huang X."/>
            <person name="Wang R."/>
            <person name="Lv J."/>
            <person name="Li Y."/>
            <person name="Zhang Z."/>
            <person name="Liu B."/>
            <person name="Lu W."/>
            <person name="Hui Y."/>
            <person name="Liang J."/>
            <person name="Zhou Z."/>
            <person name="Hou R."/>
            <person name="Li X."/>
            <person name="Liu Y."/>
            <person name="Li H."/>
            <person name="Ning X."/>
            <person name="Lin Y."/>
            <person name="Zhao L."/>
            <person name="Xing Q."/>
            <person name="Dou J."/>
            <person name="Li Y."/>
            <person name="Mao J."/>
            <person name="Guo H."/>
            <person name="Dou H."/>
            <person name="Li T."/>
            <person name="Mu C."/>
            <person name="Jiang W."/>
            <person name="Fu Q."/>
            <person name="Fu X."/>
            <person name="Miao Y."/>
            <person name="Liu J."/>
            <person name="Yu Q."/>
            <person name="Li R."/>
            <person name="Liao H."/>
            <person name="Li X."/>
            <person name="Kong Y."/>
            <person name="Jiang Z."/>
            <person name="Chourrout D."/>
            <person name="Li R."/>
            <person name="Bao Z."/>
        </authorList>
    </citation>
    <scope>NUCLEOTIDE SEQUENCE [LARGE SCALE GENOMIC DNA]</scope>
    <source>
        <strain evidence="2 3">PY_sf001</strain>
    </source>
</reference>
<evidence type="ECO:0000256" key="1">
    <source>
        <dbReference type="SAM" id="MobiDB-lite"/>
    </source>
</evidence>
<feature type="region of interest" description="Disordered" evidence="1">
    <location>
        <begin position="279"/>
        <end position="326"/>
    </location>
</feature>
<dbReference type="AlphaFoldDB" id="A0A210Q9C0"/>
<gene>
    <name evidence="2" type="ORF">KP79_PYT03635</name>
</gene>
<comment type="caution">
    <text evidence="2">The sequence shown here is derived from an EMBL/GenBank/DDBJ whole genome shotgun (WGS) entry which is preliminary data.</text>
</comment>
<evidence type="ECO:0000313" key="2">
    <source>
        <dbReference type="EMBL" id="OWF45328.1"/>
    </source>
</evidence>
<protein>
    <submittedName>
        <fullName evidence="2">Uncharacterized protein</fullName>
    </submittedName>
</protein>
<feature type="compositionally biased region" description="Basic residues" evidence="1">
    <location>
        <begin position="279"/>
        <end position="290"/>
    </location>
</feature>
<organism evidence="2 3">
    <name type="scientific">Mizuhopecten yessoensis</name>
    <name type="common">Japanese scallop</name>
    <name type="synonym">Patinopecten yessoensis</name>
    <dbReference type="NCBI Taxonomy" id="6573"/>
    <lineage>
        <taxon>Eukaryota</taxon>
        <taxon>Metazoa</taxon>
        <taxon>Spiralia</taxon>
        <taxon>Lophotrochozoa</taxon>
        <taxon>Mollusca</taxon>
        <taxon>Bivalvia</taxon>
        <taxon>Autobranchia</taxon>
        <taxon>Pteriomorphia</taxon>
        <taxon>Pectinida</taxon>
        <taxon>Pectinoidea</taxon>
        <taxon>Pectinidae</taxon>
        <taxon>Mizuhopecten</taxon>
    </lineage>
</organism>
<sequence length="326" mass="38195">MTSYGITSSSLPCTLYDVDKMKAHTKPTLDINMGDSNTFRFGEKRHRVRFKESMKCRDRLLRYPGVDDMLSSDVIRKEPLIPYEDNETKVNPEKYQQRGEKKIEVDEDSLEDFIGRVCLSAAMDERENYGIMDPYDGHVTNPENLLQILEDNRFDKRTKKDKKGKWNKKERGRKMVEEYLTTDNSEQSAVPTVTIPLREFRYLVNSEVESKARVIHDYYMYQWDDMQKDRIDAYRSLITWKDQFERANILLCRAKLELEKMTLSRDSLVAEIEGIKKNKRRRSGAKRRRTRELAARSKSSAQAQDSDFSVFGSIEGSQSLEEDCSR</sequence>
<accession>A0A210Q9C0</accession>
<dbReference type="EMBL" id="NEDP02004519">
    <property type="protein sequence ID" value="OWF45328.1"/>
    <property type="molecule type" value="Genomic_DNA"/>
</dbReference>
<dbReference type="Proteomes" id="UP000242188">
    <property type="component" value="Unassembled WGS sequence"/>
</dbReference>
<feature type="compositionally biased region" description="Polar residues" evidence="1">
    <location>
        <begin position="297"/>
        <end position="307"/>
    </location>
</feature>
<dbReference type="OrthoDB" id="6120206at2759"/>